<protein>
    <submittedName>
        <fullName evidence="2">CHRD domain protein</fullName>
    </submittedName>
</protein>
<gene>
    <name evidence="2" type="ORF">Pan14r_21270</name>
</gene>
<dbReference type="InterPro" id="IPR036439">
    <property type="entry name" value="Dockerin_dom_sf"/>
</dbReference>
<evidence type="ECO:0000313" key="3">
    <source>
        <dbReference type="Proteomes" id="UP000317238"/>
    </source>
</evidence>
<comment type="caution">
    <text evidence="2">The sequence shown here is derived from an EMBL/GenBank/DDBJ whole genome shotgun (WGS) entry which is preliminary data.</text>
</comment>
<dbReference type="Pfam" id="PF07452">
    <property type="entry name" value="CHRD"/>
    <property type="match status" value="1"/>
</dbReference>
<dbReference type="InterPro" id="IPR011050">
    <property type="entry name" value="Pectin_lyase_fold/virulence"/>
</dbReference>
<dbReference type="InterPro" id="IPR002105">
    <property type="entry name" value="Dockerin_1_rpt"/>
</dbReference>
<dbReference type="EMBL" id="SJPL01000001">
    <property type="protein sequence ID" value="TWT69831.1"/>
    <property type="molecule type" value="Genomic_DNA"/>
</dbReference>
<dbReference type="InterPro" id="IPR010895">
    <property type="entry name" value="CHRD"/>
</dbReference>
<dbReference type="Pfam" id="PF00404">
    <property type="entry name" value="Dockerin_1"/>
    <property type="match status" value="1"/>
</dbReference>
<dbReference type="PANTHER" id="PTHR34720">
    <property type="entry name" value="MICROCYSTIN DEPENDENT PROTEIN"/>
    <property type="match status" value="1"/>
</dbReference>
<dbReference type="Proteomes" id="UP000317238">
    <property type="component" value="Unassembled WGS sequence"/>
</dbReference>
<dbReference type="SMART" id="SM00710">
    <property type="entry name" value="PbH1"/>
    <property type="match status" value="16"/>
</dbReference>
<feature type="domain" description="CHRD" evidence="1">
    <location>
        <begin position="852"/>
        <end position="985"/>
    </location>
</feature>
<dbReference type="OrthoDB" id="282736at2"/>
<reference evidence="2 3" key="1">
    <citation type="submission" date="2019-02" db="EMBL/GenBank/DDBJ databases">
        <title>Deep-cultivation of Planctomycetes and their phenomic and genomic characterization uncovers novel biology.</title>
        <authorList>
            <person name="Wiegand S."/>
            <person name="Jogler M."/>
            <person name="Boedeker C."/>
            <person name="Pinto D."/>
            <person name="Vollmers J."/>
            <person name="Rivas-Marin E."/>
            <person name="Kohn T."/>
            <person name="Peeters S.H."/>
            <person name="Heuer A."/>
            <person name="Rast P."/>
            <person name="Oberbeckmann S."/>
            <person name="Bunk B."/>
            <person name="Jeske O."/>
            <person name="Meyerdierks A."/>
            <person name="Storesund J.E."/>
            <person name="Kallscheuer N."/>
            <person name="Luecker S."/>
            <person name="Lage O.M."/>
            <person name="Pohl T."/>
            <person name="Merkel B.J."/>
            <person name="Hornburger P."/>
            <person name="Mueller R.-W."/>
            <person name="Bruemmer F."/>
            <person name="Labrenz M."/>
            <person name="Spormann A.M."/>
            <person name="Op Den Camp H."/>
            <person name="Overmann J."/>
            <person name="Amann R."/>
            <person name="Jetten M.S.M."/>
            <person name="Mascher T."/>
            <person name="Medema M.H."/>
            <person name="Devos D.P."/>
            <person name="Kaster A.-K."/>
            <person name="Ovreas L."/>
            <person name="Rohde M."/>
            <person name="Galperin M.Y."/>
            <person name="Jogler C."/>
        </authorList>
    </citation>
    <scope>NUCLEOTIDE SEQUENCE [LARGE SCALE GENOMIC DNA]</scope>
    <source>
        <strain evidence="2 3">Pan14r</strain>
    </source>
</reference>
<keyword evidence="3" id="KW-1185">Reference proteome</keyword>
<name>A0A5C5Y5B3_9PLAN</name>
<dbReference type="PROSITE" id="PS50933">
    <property type="entry name" value="CHRD"/>
    <property type="match status" value="1"/>
</dbReference>
<dbReference type="RefSeq" id="WP_146439060.1">
    <property type="nucleotide sequence ID" value="NZ_SJPL01000001.1"/>
</dbReference>
<dbReference type="PANTHER" id="PTHR34720:SF9">
    <property type="entry name" value="BLR4714 PROTEIN"/>
    <property type="match status" value="1"/>
</dbReference>
<dbReference type="GO" id="GO:0004553">
    <property type="term" value="F:hydrolase activity, hydrolyzing O-glycosyl compounds"/>
    <property type="evidence" value="ECO:0007669"/>
    <property type="project" value="InterPro"/>
</dbReference>
<dbReference type="SMART" id="SM00754">
    <property type="entry name" value="CHRD"/>
    <property type="match status" value="1"/>
</dbReference>
<dbReference type="SUPFAM" id="SSF51126">
    <property type="entry name" value="Pectin lyase-like"/>
    <property type="match status" value="5"/>
</dbReference>
<dbReference type="GO" id="GO:0000272">
    <property type="term" value="P:polysaccharide catabolic process"/>
    <property type="evidence" value="ECO:0007669"/>
    <property type="project" value="InterPro"/>
</dbReference>
<evidence type="ECO:0000313" key="2">
    <source>
        <dbReference type="EMBL" id="TWT69831.1"/>
    </source>
</evidence>
<dbReference type="InterPro" id="IPR006626">
    <property type="entry name" value="PbH1"/>
</dbReference>
<dbReference type="NCBIfam" id="NF041518">
    <property type="entry name" value="choice_anch_Q"/>
    <property type="match status" value="1"/>
</dbReference>
<sequence>MLKRNLRQSNHKRRPSTCFTKESRLRRRKVRRSRLEPLEARRVLTGYIVDTVDDVVAADGFVSLREAIQAANSNAAVNEAAAGQVGATAGIDTISFSPSLGDATINLAGGELSLTDSVAIEPSFGQSIQIDAQGGSRLFSITDAGPVRLSGLTLTGGSAASGGAIDAAGMTSLELHDVDIVSNVATGDAARQGGGAINNVGANLVIIGGSITDNTASGASGSGGGILSTGGSVSIQSTTLAGNVANRAGGAIELGTGSLTLTDVMLGGFAVDDANIAGPAGSASPGNGGGIHVTGGAAATSVAIFGGVIAGNFAASEGGGVWNQNGAVMTIAGNAEIVGNRAGGETNTEGGGGVFNNGGLLTITDARITDNATTGTAGGGGGIANDGGLVTVNRSIVSGNFAAGTRASGGGILNINAGKVSVFDSEITDNVASRAGGGIEDASDVPGVQGLSLQNVFLSDNNAGVTAADASAAAPGNGGGIHVTGAGDVLIADSFVSENIAAAEGGGLWNGSGTMTVINTTIERNSASGDAADDGGGGIFNNGGQVVIDGGVIESNMADGTSGSGGGILSLGGSLEISGAQIRNNSASRAGGGIEVTGDSDTVLSNVDLMENEAGPMGAAAPGNGGGLHVTGSGSVEIQGGTVVGNTADREGGGLWNGAGLMTLVDVDVMDNMARGDAADDGGGGIFNNTGQLIINGGSITGNVANGASGSGGGILNLDGILRVESTNLSENVANRAGGAVEATTDSESTLIDVTMQSNTAGPVGSASPGNGGGLHVTGQGTVAVIGGTVRDNIAASEGGGLWNGTGVMAVSGTQIDGNVAAGNGVDQGGGGVFNAGGTIQIDSSTLTNNRATASTMVTLSGDAEVPSVTTVATGTAAIHYDPNAGTFDLDVIVRGIELDDDTSLPELTGAHLHVAAADANGPVIVNLGVENFVQDGDSIRLRLHDVELPESNFADFAAGGTYINLHSTTNPGGELRGQVVFPTTMGSGGGILNDGGTVEVSNTLIDGNIASRAGGGIEATPNSVTTLSQVDMVSNIAGPSGFATPGNGGGLHITGDGDAVIENSRIEFNHADREGGGLWNGSGMMSVLSTDVMANVASGDAADDGGGGIFNNGGSLTISGGTISENQADGTSGSGGGIMNLGGTLEISDATIGFNTSNRAGGGIEVTGGSESTIERVLLVGNVTGPDGMAMPGNGGGLHLGGDAIVDVINTTVSENQSGNEGGGLWNSSTGTLTVVSSTIALNASPRGGGIDTIDGGSTTIGSSIIAMNDADDGPNIHGAVTTDGFNVIGDTSGANFANTQPTDQVDVTNTGLQPLADNGGPTMTHALSAGSPALASGDPAGVDVDQRGIARPQGDAPDSGAFESPLSAPVIAGVFQNPVMPTDVNGDSRTTALDALMVINFVARHGGDVDVEQLMTAEGESASVQTSADHPMVDVSGDGRITAIDALRVINTLARQTTQNDTTDQALVQVAADIQRSGADDDEEWMDAIVDQVQ</sequence>
<dbReference type="InterPro" id="IPR059226">
    <property type="entry name" value="Choice_anch_Q_dom"/>
</dbReference>
<proteinExistence type="predicted"/>
<dbReference type="SUPFAM" id="SSF63446">
    <property type="entry name" value="Type I dockerin domain"/>
    <property type="match status" value="1"/>
</dbReference>
<accession>A0A5C5Y5B3</accession>
<dbReference type="Gene3D" id="1.10.1330.10">
    <property type="entry name" value="Dockerin domain"/>
    <property type="match status" value="1"/>
</dbReference>
<evidence type="ECO:0000259" key="1">
    <source>
        <dbReference type="PROSITE" id="PS50933"/>
    </source>
</evidence>
<organism evidence="2 3">
    <name type="scientific">Crateriforma conspicua</name>
    <dbReference type="NCBI Taxonomy" id="2527996"/>
    <lineage>
        <taxon>Bacteria</taxon>
        <taxon>Pseudomonadati</taxon>
        <taxon>Planctomycetota</taxon>
        <taxon>Planctomycetia</taxon>
        <taxon>Planctomycetales</taxon>
        <taxon>Planctomycetaceae</taxon>
        <taxon>Crateriforma</taxon>
    </lineage>
</organism>